<dbReference type="Pfam" id="PF01068">
    <property type="entry name" value="DNA_ligase_A_M"/>
    <property type="match status" value="1"/>
</dbReference>
<dbReference type="GO" id="GO:0005524">
    <property type="term" value="F:ATP binding"/>
    <property type="evidence" value="ECO:0007669"/>
    <property type="project" value="InterPro"/>
</dbReference>
<keyword evidence="6" id="KW-0227">DNA damage</keyword>
<dbReference type="InterPro" id="IPR012340">
    <property type="entry name" value="NA-bd_OB-fold"/>
</dbReference>
<dbReference type="Pfam" id="PF14743">
    <property type="entry name" value="DNA_ligase_OB_2"/>
    <property type="match status" value="1"/>
</dbReference>
<dbReference type="Gene3D" id="3.30.470.30">
    <property type="entry name" value="DNA ligase/mRNA capping enzyme"/>
    <property type="match status" value="1"/>
</dbReference>
<dbReference type="GO" id="GO:0006310">
    <property type="term" value="P:DNA recombination"/>
    <property type="evidence" value="ECO:0007669"/>
    <property type="project" value="InterPro"/>
</dbReference>
<dbReference type="InterPro" id="IPR050326">
    <property type="entry name" value="NAD_dep_DNA_ligaseB"/>
</dbReference>
<dbReference type="SUPFAM" id="SSF50249">
    <property type="entry name" value="Nucleic acid-binding proteins"/>
    <property type="match status" value="1"/>
</dbReference>
<evidence type="ECO:0000256" key="5">
    <source>
        <dbReference type="ARBA" id="ARBA00022705"/>
    </source>
</evidence>
<evidence type="ECO:0000259" key="8">
    <source>
        <dbReference type="PROSITE" id="PS50160"/>
    </source>
</evidence>
<evidence type="ECO:0000256" key="4">
    <source>
        <dbReference type="ARBA" id="ARBA00022598"/>
    </source>
</evidence>
<dbReference type="PANTHER" id="PTHR47810:SF1">
    <property type="entry name" value="DNA LIGASE B"/>
    <property type="match status" value="1"/>
</dbReference>
<comment type="similarity">
    <text evidence="2">Belongs to the ATP-dependent DNA ligase family.</text>
</comment>
<evidence type="ECO:0000313" key="9">
    <source>
        <dbReference type="EMBL" id="CAB5214935.1"/>
    </source>
</evidence>
<evidence type="ECO:0000256" key="2">
    <source>
        <dbReference type="ARBA" id="ARBA00007572"/>
    </source>
</evidence>
<dbReference type="InterPro" id="IPR012310">
    <property type="entry name" value="DNA_ligase_ATP-dep_cent"/>
</dbReference>
<dbReference type="Gene3D" id="2.40.50.140">
    <property type="entry name" value="Nucleic acid-binding proteins"/>
    <property type="match status" value="1"/>
</dbReference>
<evidence type="ECO:0000256" key="3">
    <source>
        <dbReference type="ARBA" id="ARBA00013308"/>
    </source>
</evidence>
<dbReference type="SUPFAM" id="SSF56091">
    <property type="entry name" value="DNA ligase/mRNA capping enzyme, catalytic domain"/>
    <property type="match status" value="1"/>
</dbReference>
<evidence type="ECO:0000256" key="6">
    <source>
        <dbReference type="ARBA" id="ARBA00022763"/>
    </source>
</evidence>
<evidence type="ECO:0000256" key="7">
    <source>
        <dbReference type="ARBA" id="ARBA00023204"/>
    </source>
</evidence>
<dbReference type="GO" id="GO:0006260">
    <property type="term" value="P:DNA replication"/>
    <property type="evidence" value="ECO:0007669"/>
    <property type="project" value="UniProtKB-KW"/>
</dbReference>
<organism evidence="9">
    <name type="scientific">uncultured Caudovirales phage</name>
    <dbReference type="NCBI Taxonomy" id="2100421"/>
    <lineage>
        <taxon>Viruses</taxon>
        <taxon>Duplodnaviria</taxon>
        <taxon>Heunggongvirae</taxon>
        <taxon>Uroviricota</taxon>
        <taxon>Caudoviricetes</taxon>
        <taxon>Peduoviridae</taxon>
        <taxon>Maltschvirus</taxon>
        <taxon>Maltschvirus maltsch</taxon>
    </lineage>
</organism>
<name>A0A6J7WHX9_9CAUD</name>
<feature type="domain" description="ATP-dependent DNA ligase family profile" evidence="8">
    <location>
        <begin position="238"/>
        <end position="345"/>
    </location>
</feature>
<dbReference type="InterPro" id="IPR029319">
    <property type="entry name" value="DNA_ligase_OB"/>
</dbReference>
<evidence type="ECO:0000256" key="1">
    <source>
        <dbReference type="ARBA" id="ARBA00001968"/>
    </source>
</evidence>
<protein>
    <recommendedName>
        <fullName evidence="3">DNA ligase</fullName>
    </recommendedName>
</protein>
<keyword evidence="4 9" id="KW-0436">Ligase</keyword>
<keyword evidence="7" id="KW-0234">DNA repair</keyword>
<dbReference type="PANTHER" id="PTHR47810">
    <property type="entry name" value="DNA LIGASE"/>
    <property type="match status" value="1"/>
</dbReference>
<dbReference type="CDD" id="cd08041">
    <property type="entry name" value="OBF_kDNA_ligase_like"/>
    <property type="match status" value="1"/>
</dbReference>
<dbReference type="GO" id="GO:0006281">
    <property type="term" value="P:DNA repair"/>
    <property type="evidence" value="ECO:0007669"/>
    <property type="project" value="UniProtKB-KW"/>
</dbReference>
<sequence>MNKPWEVVAELESDNSRLAKEAIIRRESDADNTVLFRGFRAAYDAMITFGVKKVEEKSGDGRGITEGAFWQVADQLANRSLTGNAALTAVNYLRMNATEEQWNGWYRRILIKDMRCGTSDSTINKHAKKQYHVPVFTCQLAHDGANHESKVSGSKLIEVKLDGVRVITIVYPSGQVDQYSRNGKELVNFEHIKRQIAKHAIFFKEPMVLDGEVMSSSFQDLMKQVHRKSDVLANDAVLNLFDMLPLSEFQSGVSKQIQHQRSAQLRAWIAPIADHMPNVRVLAQELVDLDTNEGTLRFKEINNSAVAGGYEGIMIKDPDAVYECKRSVAWLKQKPYIEVSLTVVDLEEGTGKNLGRLGALVCEGVDDGKEIRVNVGSGLTDIDRDSFWTDRGSVVGNIVEVRADAVTQNQDGTYSLRFPRFKGFRGFVPGEKM</sequence>
<keyword evidence="5" id="KW-0235">DNA replication</keyword>
<gene>
    <name evidence="9" type="ORF">UFOVP190_327</name>
</gene>
<dbReference type="EMBL" id="LR798243">
    <property type="protein sequence ID" value="CAB5214935.1"/>
    <property type="molecule type" value="Genomic_DNA"/>
</dbReference>
<accession>A0A6J7WHX9</accession>
<proteinExistence type="inferred from homology"/>
<comment type="cofactor">
    <cofactor evidence="1">
        <name>a divalent metal cation</name>
        <dbReference type="ChEBI" id="CHEBI:60240"/>
    </cofactor>
</comment>
<dbReference type="PROSITE" id="PS50160">
    <property type="entry name" value="DNA_LIGASE_A3"/>
    <property type="match status" value="1"/>
</dbReference>
<reference evidence="9" key="1">
    <citation type="submission" date="2020-05" db="EMBL/GenBank/DDBJ databases">
        <authorList>
            <person name="Chiriac C."/>
            <person name="Salcher M."/>
            <person name="Ghai R."/>
            <person name="Kavagutti S V."/>
        </authorList>
    </citation>
    <scope>NUCLEOTIDE SEQUENCE</scope>
</reference>
<dbReference type="GO" id="GO:0003910">
    <property type="term" value="F:DNA ligase (ATP) activity"/>
    <property type="evidence" value="ECO:0007669"/>
    <property type="project" value="InterPro"/>
</dbReference>